<dbReference type="AlphaFoldDB" id="A0A8S1XQ57"/>
<proteinExistence type="predicted"/>
<dbReference type="EMBL" id="CAJJDO010000133">
    <property type="protein sequence ID" value="CAD8203411.1"/>
    <property type="molecule type" value="Genomic_DNA"/>
</dbReference>
<accession>A0A8S1XQ57</accession>
<name>A0A8S1XQ57_9CILI</name>
<dbReference type="Proteomes" id="UP000689195">
    <property type="component" value="Unassembled WGS sequence"/>
</dbReference>
<comment type="caution">
    <text evidence="1">The sequence shown here is derived from an EMBL/GenBank/DDBJ whole genome shotgun (WGS) entry which is preliminary data.</text>
</comment>
<reference evidence="1" key="1">
    <citation type="submission" date="2021-01" db="EMBL/GenBank/DDBJ databases">
        <authorList>
            <consortium name="Genoscope - CEA"/>
            <person name="William W."/>
        </authorList>
    </citation>
    <scope>NUCLEOTIDE SEQUENCE</scope>
</reference>
<dbReference type="OrthoDB" id="10268124at2759"/>
<evidence type="ECO:0000313" key="1">
    <source>
        <dbReference type="EMBL" id="CAD8203411.1"/>
    </source>
</evidence>
<protein>
    <submittedName>
        <fullName evidence="1">Uncharacterized protein</fullName>
    </submittedName>
</protein>
<sequence length="150" mass="17471">MLEPIAYLVLMVGNLYGICIQISGDNLIAIQSQEQYDKDWMIVLIVNLYIQKIFKQHYSFIMFEMSLVFYQDKIIIVSQHLQKDVRNVFKGFLDADFTNGEMNIDGICYLICGDGNQIWFDGCFNCKFSSYQNCVIFLRELVMNVNNSIN</sequence>
<keyword evidence="2" id="KW-1185">Reference proteome</keyword>
<organism evidence="1 2">
    <name type="scientific">Paramecium pentaurelia</name>
    <dbReference type="NCBI Taxonomy" id="43138"/>
    <lineage>
        <taxon>Eukaryota</taxon>
        <taxon>Sar</taxon>
        <taxon>Alveolata</taxon>
        <taxon>Ciliophora</taxon>
        <taxon>Intramacronucleata</taxon>
        <taxon>Oligohymenophorea</taxon>
        <taxon>Peniculida</taxon>
        <taxon>Parameciidae</taxon>
        <taxon>Paramecium</taxon>
    </lineage>
</organism>
<evidence type="ECO:0000313" key="2">
    <source>
        <dbReference type="Proteomes" id="UP000689195"/>
    </source>
</evidence>
<gene>
    <name evidence="1" type="ORF">PPENT_87.1.T1330186</name>
</gene>